<organism evidence="1 2">
    <name type="scientific">Rhizobium etli bv. mimosae str. IE4771</name>
    <dbReference type="NCBI Taxonomy" id="1432050"/>
    <lineage>
        <taxon>Bacteria</taxon>
        <taxon>Pseudomonadati</taxon>
        <taxon>Pseudomonadota</taxon>
        <taxon>Alphaproteobacteria</taxon>
        <taxon>Hyphomicrobiales</taxon>
        <taxon>Rhizobiaceae</taxon>
        <taxon>Rhizobium/Agrobacterium group</taxon>
        <taxon>Rhizobium</taxon>
    </lineage>
</organism>
<dbReference type="KEGG" id="rei:IE4771_CH00536"/>
<dbReference type="HOGENOM" id="CLU_2976150_0_0_5"/>
<dbReference type="EMBL" id="CP006986">
    <property type="protein sequence ID" value="AIC25697.1"/>
    <property type="molecule type" value="Genomic_DNA"/>
</dbReference>
<evidence type="ECO:0000313" key="1">
    <source>
        <dbReference type="EMBL" id="AIC25697.1"/>
    </source>
</evidence>
<sequence length="58" mass="6856">MRSPPINRTAERWRRVFIDKKHLQAEASRGAIKLQGRQLRFFALEISFQATDFISIPR</sequence>
<gene>
    <name evidence="1" type="ORF">IE4771_CH00536</name>
</gene>
<accession>A0A060HVU7</accession>
<name>A0A060HVU7_RHIET</name>
<protein>
    <submittedName>
        <fullName evidence="1">Uncharacterized protein</fullName>
    </submittedName>
</protein>
<reference evidence="1 2" key="1">
    <citation type="submission" date="2013-12" db="EMBL/GenBank/DDBJ databases">
        <title>Complete genome sequence of Rhizobium etli bv. mimosae IE4771.</title>
        <authorList>
            <person name="Bustos P."/>
            <person name="Santamaria R.I."/>
            <person name="Lozano L."/>
            <person name="Ormeno-Orrillo E."/>
            <person name="Rogel M.A."/>
            <person name="Romero D."/>
            <person name="Cevallos M.A."/>
            <person name="Martinez-Romero E."/>
            <person name="Gonzalez V."/>
        </authorList>
    </citation>
    <scope>NUCLEOTIDE SEQUENCE [LARGE SCALE GENOMIC DNA]</scope>
    <source>
        <strain evidence="1 2">IE4771</strain>
    </source>
</reference>
<dbReference type="Proteomes" id="UP000027180">
    <property type="component" value="Chromosome"/>
</dbReference>
<dbReference type="AlphaFoldDB" id="A0A060HVU7"/>
<evidence type="ECO:0000313" key="2">
    <source>
        <dbReference type="Proteomes" id="UP000027180"/>
    </source>
</evidence>
<proteinExistence type="predicted"/>